<dbReference type="VEuPathDB" id="TriTrypDB:Tbg972.4.5285"/>
<dbReference type="KEGG" id="tbg:TbgDal_IV5285"/>
<gene>
    <name evidence="1" type="ORF">TbgDal_IV5285</name>
</gene>
<evidence type="ECO:0000313" key="1">
    <source>
        <dbReference type="EMBL" id="CBH10833.1"/>
    </source>
</evidence>
<dbReference type="EMBL" id="FN554967">
    <property type="protein sequence ID" value="CBH10833.1"/>
    <property type="molecule type" value="Genomic_DNA"/>
</dbReference>
<sequence length="183" mass="20423">MYSFWASPSESNGKEPRQFLPPREALSPSSLLVHVSSSASPRQCIRASGSAILGYPTSICCKRPSFHRRVSFLLNLLDQLASLTFSRSMGHWWVSLYTFHFLIKASGNPSERAIGFSMHFSCVCLKCAPLLILWSPTCPVNIKSLLGTFYSNPTLFSLSSPSLTVTSTSSLFLFWFQHRRGYG</sequence>
<dbReference type="GeneID" id="23859986"/>
<organism evidence="1 2">
    <name type="scientific">Trypanosoma brucei gambiense (strain MHOM/CI/86/DAL972)</name>
    <dbReference type="NCBI Taxonomy" id="679716"/>
    <lineage>
        <taxon>Eukaryota</taxon>
        <taxon>Discoba</taxon>
        <taxon>Euglenozoa</taxon>
        <taxon>Kinetoplastea</taxon>
        <taxon>Metakinetoplastina</taxon>
        <taxon>Trypanosomatida</taxon>
        <taxon>Trypanosomatidae</taxon>
        <taxon>Trypanosoma</taxon>
    </lineage>
</organism>
<reference evidence="2" key="1">
    <citation type="journal article" date="2010" name="PLoS Negl. Trop. Dis.">
        <title>The genome sequence of Trypanosoma brucei gambiense, causative agent of chronic human african trypanosomiasis.</title>
        <authorList>
            <person name="Jackson A.P."/>
            <person name="Sanders M."/>
            <person name="Berry A."/>
            <person name="McQuillan J."/>
            <person name="Aslett M.A."/>
            <person name="Quail M.A."/>
            <person name="Chukualim B."/>
            <person name="Capewell P."/>
            <person name="MacLeod A."/>
            <person name="Melville S.E."/>
            <person name="Gibson W."/>
            <person name="Barry J.D."/>
            <person name="Berriman M."/>
            <person name="Hertz-Fowler C."/>
        </authorList>
    </citation>
    <scope>NUCLEOTIDE SEQUENCE [LARGE SCALE GENOMIC DNA]</scope>
    <source>
        <strain evidence="2">MHOM/CI/86/DAL972</strain>
    </source>
</reference>
<proteinExistence type="predicted"/>
<evidence type="ECO:0000313" key="2">
    <source>
        <dbReference type="Proteomes" id="UP000002316"/>
    </source>
</evidence>
<dbReference type="RefSeq" id="XP_011773120.1">
    <property type="nucleotide sequence ID" value="XM_011774818.1"/>
</dbReference>
<protein>
    <submittedName>
        <fullName evidence="1">Uncharacterized protein</fullName>
    </submittedName>
</protein>
<name>C9ZMF9_TRYB9</name>
<accession>C9ZMF9</accession>
<dbReference type="Proteomes" id="UP000002316">
    <property type="component" value="Chromosome 4"/>
</dbReference>
<dbReference type="AlphaFoldDB" id="C9ZMF9"/>